<dbReference type="InterPro" id="IPR010982">
    <property type="entry name" value="Lambda_DNA-bd_dom_sf"/>
</dbReference>
<reference evidence="2 3" key="1">
    <citation type="submission" date="2018-02" db="EMBL/GenBank/DDBJ databases">
        <title>Genomic Encyclopedia of Archaeal and Bacterial Type Strains, Phase II (KMG-II): from individual species to whole genera.</title>
        <authorList>
            <person name="Goeker M."/>
        </authorList>
    </citation>
    <scope>NUCLEOTIDE SEQUENCE [LARGE SCALE GENOMIC DNA]</scope>
    <source>
        <strain evidence="2 3">DSM 3808</strain>
    </source>
</reference>
<keyword evidence="3" id="KW-1185">Reference proteome</keyword>
<keyword evidence="2" id="KW-0238">DNA-binding</keyword>
<evidence type="ECO:0000259" key="1">
    <source>
        <dbReference type="PROSITE" id="PS50943"/>
    </source>
</evidence>
<evidence type="ECO:0000313" key="3">
    <source>
        <dbReference type="Proteomes" id="UP000237749"/>
    </source>
</evidence>
<comment type="caution">
    <text evidence="2">The sequence shown here is derived from an EMBL/GenBank/DDBJ whole genome shotgun (WGS) entry which is preliminary data.</text>
</comment>
<proteinExistence type="predicted"/>
<dbReference type="Gene3D" id="1.10.260.40">
    <property type="entry name" value="lambda repressor-like DNA-binding domains"/>
    <property type="match status" value="1"/>
</dbReference>
<feature type="domain" description="HTH cro/C1-type" evidence="1">
    <location>
        <begin position="10"/>
        <end position="64"/>
    </location>
</feature>
<protein>
    <submittedName>
        <fullName evidence="2">DNA-binding XRE family transcriptional regulator</fullName>
    </submittedName>
</protein>
<dbReference type="Pfam" id="PF01381">
    <property type="entry name" value="HTH_3"/>
    <property type="match status" value="1"/>
</dbReference>
<dbReference type="EMBL" id="PTJA01000007">
    <property type="protein sequence ID" value="PPK80296.1"/>
    <property type="molecule type" value="Genomic_DNA"/>
</dbReference>
<dbReference type="AlphaFoldDB" id="A0A2S6HRN8"/>
<gene>
    <name evidence="2" type="ORF">BXY41_107229</name>
</gene>
<organism evidence="2 3">
    <name type="scientific">Lacrimispora xylanisolvens</name>
    <dbReference type="NCBI Taxonomy" id="384636"/>
    <lineage>
        <taxon>Bacteria</taxon>
        <taxon>Bacillati</taxon>
        <taxon>Bacillota</taxon>
        <taxon>Clostridia</taxon>
        <taxon>Lachnospirales</taxon>
        <taxon>Lachnospiraceae</taxon>
        <taxon>Lacrimispora</taxon>
    </lineage>
</organism>
<dbReference type="PROSITE" id="PS50943">
    <property type="entry name" value="HTH_CROC1"/>
    <property type="match status" value="1"/>
</dbReference>
<dbReference type="RefSeq" id="WP_104437610.1">
    <property type="nucleotide sequence ID" value="NZ_CP070896.1"/>
</dbReference>
<dbReference type="CDD" id="cd00093">
    <property type="entry name" value="HTH_XRE"/>
    <property type="match status" value="1"/>
</dbReference>
<accession>A0A2S6HRN8</accession>
<sequence>MDQDYINKRITELRLKKGVAEHKMSLELGHSRSYVQSISSGRSLPSMAEFLAICEYLSVTPKDFFDNDNPNPPLVRDTIDKLKSLPESDLLLILTMINRLQSK</sequence>
<name>A0A2S6HRN8_9FIRM</name>
<evidence type="ECO:0000313" key="2">
    <source>
        <dbReference type="EMBL" id="PPK80296.1"/>
    </source>
</evidence>
<dbReference type="SUPFAM" id="SSF47413">
    <property type="entry name" value="lambda repressor-like DNA-binding domains"/>
    <property type="match status" value="1"/>
</dbReference>
<dbReference type="OrthoDB" id="118856at2"/>
<dbReference type="GO" id="GO:0003677">
    <property type="term" value="F:DNA binding"/>
    <property type="evidence" value="ECO:0007669"/>
    <property type="project" value="UniProtKB-KW"/>
</dbReference>
<dbReference type="SMART" id="SM00530">
    <property type="entry name" value="HTH_XRE"/>
    <property type="match status" value="1"/>
</dbReference>
<dbReference type="InterPro" id="IPR001387">
    <property type="entry name" value="Cro/C1-type_HTH"/>
</dbReference>
<dbReference type="Proteomes" id="UP000237749">
    <property type="component" value="Unassembled WGS sequence"/>
</dbReference>